<evidence type="ECO:0000259" key="7">
    <source>
        <dbReference type="SMART" id="SM01005"/>
    </source>
</evidence>
<dbReference type="InterPro" id="IPR009006">
    <property type="entry name" value="Ala_racemase/Decarboxylase_C"/>
</dbReference>
<dbReference type="KEGG" id="chyd:H4K34_08265"/>
<dbReference type="GO" id="GO:0005829">
    <property type="term" value="C:cytosol"/>
    <property type="evidence" value="ECO:0007669"/>
    <property type="project" value="TreeGrafter"/>
</dbReference>
<sequence length="384" mass="43382">MDNTSHIELSESALANNFQYIRERLAPGARLSHVVKGNAYGHGIDPFVPLAHKLGADHFSVFDVHEAEQVLKALSEPVDIIIMGMVAQEQLEWVIQKNIGYFVFDSKRLEQSVLLAKKLKKKAKVHIELETGMNRSGFEMENWPQISRFLIENAAYLDLQGLCTHFAGAESIANHLRVRQQIKNFRKGRALFKNANLKPKWSHAACSAAFLRFPKTHFDLVRIGILQYGFWPNMETYISIAGLEENPVDPLQRVINWKSRVMNVKKVHKGEYIGYGTSYLATQEMTVASVPVGYSHGFSRSLSNSGRALVRGMRVGVVGVVNMNVMMLDVSHLDHVEIGDEVVLIGRQGDQEISVSSFSEYSDQMNYELLTRLPLDIKRRVKTI</sequence>
<dbReference type="EMBL" id="CP060139">
    <property type="protein sequence ID" value="QNR25825.1"/>
    <property type="molecule type" value="Genomic_DNA"/>
</dbReference>
<dbReference type="PROSITE" id="PS00395">
    <property type="entry name" value="ALANINE_RACEMASE"/>
    <property type="match status" value="1"/>
</dbReference>
<accession>A0A7H0VJC7</accession>
<dbReference type="Gene3D" id="2.40.37.10">
    <property type="entry name" value="Lyase, Ornithine Decarboxylase, Chain A, domain 1"/>
    <property type="match status" value="1"/>
</dbReference>
<feature type="modified residue" description="N6-(pyridoxal phosphate)lysine" evidence="4 5">
    <location>
        <position position="36"/>
    </location>
</feature>
<name>A0A7H0VJC7_9FLAO</name>
<dbReference type="PANTHER" id="PTHR30511">
    <property type="entry name" value="ALANINE RACEMASE"/>
    <property type="match status" value="1"/>
</dbReference>
<evidence type="ECO:0000256" key="5">
    <source>
        <dbReference type="PIRSR" id="PIRSR600821-50"/>
    </source>
</evidence>
<evidence type="ECO:0000313" key="9">
    <source>
        <dbReference type="Proteomes" id="UP000516305"/>
    </source>
</evidence>
<dbReference type="InterPro" id="IPR001608">
    <property type="entry name" value="Ala_racemase_N"/>
</dbReference>
<dbReference type="PANTHER" id="PTHR30511:SF0">
    <property type="entry name" value="ALANINE RACEMASE, CATABOLIC-RELATED"/>
    <property type="match status" value="1"/>
</dbReference>
<dbReference type="GO" id="GO:0008784">
    <property type="term" value="F:alanine racemase activity"/>
    <property type="evidence" value="ECO:0007669"/>
    <property type="project" value="UniProtKB-UniRule"/>
</dbReference>
<dbReference type="NCBIfam" id="TIGR00492">
    <property type="entry name" value="alr"/>
    <property type="match status" value="1"/>
</dbReference>
<dbReference type="SMART" id="SM01005">
    <property type="entry name" value="Ala_racemase_C"/>
    <property type="match status" value="1"/>
</dbReference>
<gene>
    <name evidence="8" type="primary">alr</name>
    <name evidence="8" type="ORF">H4K34_08265</name>
</gene>
<evidence type="ECO:0000256" key="1">
    <source>
        <dbReference type="ARBA" id="ARBA00001933"/>
    </source>
</evidence>
<dbReference type="Pfam" id="PF01168">
    <property type="entry name" value="Ala_racemase_N"/>
    <property type="match status" value="1"/>
</dbReference>
<comment type="function">
    <text evidence="4">Catalyzes the interconversion of L-alanine and D-alanine. May also act on other amino acids.</text>
</comment>
<dbReference type="SUPFAM" id="SSF50621">
    <property type="entry name" value="Alanine racemase C-terminal domain-like"/>
    <property type="match status" value="1"/>
</dbReference>
<evidence type="ECO:0000256" key="2">
    <source>
        <dbReference type="ARBA" id="ARBA00022898"/>
    </source>
</evidence>
<dbReference type="GO" id="GO:0030632">
    <property type="term" value="P:D-alanine biosynthetic process"/>
    <property type="evidence" value="ECO:0007669"/>
    <property type="project" value="UniProtKB-UniRule"/>
</dbReference>
<dbReference type="InterPro" id="IPR029066">
    <property type="entry name" value="PLP-binding_barrel"/>
</dbReference>
<feature type="binding site" evidence="4 6">
    <location>
        <position position="135"/>
    </location>
    <ligand>
        <name>substrate</name>
    </ligand>
</feature>
<dbReference type="SUPFAM" id="SSF51419">
    <property type="entry name" value="PLP-binding barrel"/>
    <property type="match status" value="1"/>
</dbReference>
<dbReference type="CDD" id="cd00430">
    <property type="entry name" value="PLPDE_III_AR"/>
    <property type="match status" value="1"/>
</dbReference>
<comment type="cofactor">
    <cofactor evidence="1 4 5">
        <name>pyridoxal 5'-phosphate</name>
        <dbReference type="ChEBI" id="CHEBI:597326"/>
    </cofactor>
</comment>
<dbReference type="Pfam" id="PF00842">
    <property type="entry name" value="Ala_racemase_C"/>
    <property type="match status" value="1"/>
</dbReference>
<dbReference type="InterPro" id="IPR011079">
    <property type="entry name" value="Ala_racemase_C"/>
</dbReference>
<feature type="binding site" evidence="4 6">
    <location>
        <position position="323"/>
    </location>
    <ligand>
        <name>substrate</name>
    </ligand>
</feature>
<evidence type="ECO:0000313" key="8">
    <source>
        <dbReference type="EMBL" id="QNR25825.1"/>
    </source>
</evidence>
<keyword evidence="3 4" id="KW-0413">Isomerase</keyword>
<comment type="similarity">
    <text evidence="4">Belongs to the alanine racemase family.</text>
</comment>
<dbReference type="EC" id="5.1.1.1" evidence="4"/>
<protein>
    <recommendedName>
        <fullName evidence="4">Alanine racemase</fullName>
        <ecNumber evidence="4">5.1.1.1</ecNumber>
    </recommendedName>
</protein>
<proteinExistence type="inferred from homology"/>
<feature type="active site" description="Proton acceptor; specific for D-alanine" evidence="4">
    <location>
        <position position="36"/>
    </location>
</feature>
<evidence type="ECO:0000256" key="4">
    <source>
        <dbReference type="HAMAP-Rule" id="MF_01201"/>
    </source>
</evidence>
<dbReference type="UniPathway" id="UPA00042">
    <property type="reaction ID" value="UER00497"/>
</dbReference>
<feature type="active site" description="Proton acceptor; specific for L-alanine" evidence="4">
    <location>
        <position position="275"/>
    </location>
</feature>
<dbReference type="HAMAP" id="MF_01201">
    <property type="entry name" value="Ala_racemase"/>
    <property type="match status" value="1"/>
</dbReference>
<reference evidence="8 9" key="1">
    <citation type="submission" date="2020-08" db="EMBL/GenBank/DDBJ databases">
        <title>Croceimicrobium hydrocarbonivorans gen. nov., sp. nov., a novel marine bacterium isolated from a bacterial consortium that degrades polyethylene terephthalate.</title>
        <authorList>
            <person name="Liu R."/>
        </authorList>
    </citation>
    <scope>NUCLEOTIDE SEQUENCE [LARGE SCALE GENOMIC DNA]</scope>
    <source>
        <strain evidence="8 9">A20-9</strain>
    </source>
</reference>
<feature type="domain" description="Alanine racemase C-terminal" evidence="7">
    <location>
        <begin position="254"/>
        <end position="382"/>
    </location>
</feature>
<dbReference type="RefSeq" id="WP_210760350.1">
    <property type="nucleotide sequence ID" value="NZ_CP060139.1"/>
</dbReference>
<comment type="pathway">
    <text evidence="4">Amino-acid biosynthesis; D-alanine biosynthesis; D-alanine from L-alanine: step 1/1.</text>
</comment>
<dbReference type="InterPro" id="IPR000821">
    <property type="entry name" value="Ala_racemase"/>
</dbReference>
<evidence type="ECO:0000256" key="6">
    <source>
        <dbReference type="PIRSR" id="PIRSR600821-52"/>
    </source>
</evidence>
<keyword evidence="2 4" id="KW-0663">Pyridoxal phosphate</keyword>
<dbReference type="Gene3D" id="3.20.20.10">
    <property type="entry name" value="Alanine racemase"/>
    <property type="match status" value="1"/>
</dbReference>
<dbReference type="PRINTS" id="PR00992">
    <property type="entry name" value="ALARACEMASE"/>
</dbReference>
<dbReference type="Proteomes" id="UP000516305">
    <property type="component" value="Chromosome"/>
</dbReference>
<dbReference type="AlphaFoldDB" id="A0A7H0VJC7"/>
<keyword evidence="9" id="KW-1185">Reference proteome</keyword>
<evidence type="ECO:0000256" key="3">
    <source>
        <dbReference type="ARBA" id="ARBA00023235"/>
    </source>
</evidence>
<comment type="catalytic activity">
    <reaction evidence="4">
        <text>L-alanine = D-alanine</text>
        <dbReference type="Rhea" id="RHEA:20249"/>
        <dbReference type="ChEBI" id="CHEBI:57416"/>
        <dbReference type="ChEBI" id="CHEBI:57972"/>
        <dbReference type="EC" id="5.1.1.1"/>
    </reaction>
</comment>
<organism evidence="8 9">
    <name type="scientific">Croceimicrobium hydrocarbonivorans</name>
    <dbReference type="NCBI Taxonomy" id="2761580"/>
    <lineage>
        <taxon>Bacteria</taxon>
        <taxon>Pseudomonadati</taxon>
        <taxon>Bacteroidota</taxon>
        <taxon>Flavobacteriia</taxon>
        <taxon>Flavobacteriales</taxon>
        <taxon>Owenweeksiaceae</taxon>
        <taxon>Croceimicrobium</taxon>
    </lineage>
</organism>
<dbReference type="InterPro" id="IPR020622">
    <property type="entry name" value="Ala_racemase_pyridoxalP-BS"/>
</dbReference>
<dbReference type="GO" id="GO:0030170">
    <property type="term" value="F:pyridoxal phosphate binding"/>
    <property type="evidence" value="ECO:0007669"/>
    <property type="project" value="UniProtKB-UniRule"/>
</dbReference>